<gene>
    <name evidence="2" type="ORF">SPARVUS_LOCUS13727102</name>
</gene>
<organism evidence="2 3">
    <name type="scientific">Staurois parvus</name>
    <dbReference type="NCBI Taxonomy" id="386267"/>
    <lineage>
        <taxon>Eukaryota</taxon>
        <taxon>Metazoa</taxon>
        <taxon>Chordata</taxon>
        <taxon>Craniata</taxon>
        <taxon>Vertebrata</taxon>
        <taxon>Euteleostomi</taxon>
        <taxon>Amphibia</taxon>
        <taxon>Batrachia</taxon>
        <taxon>Anura</taxon>
        <taxon>Neobatrachia</taxon>
        <taxon>Ranoidea</taxon>
        <taxon>Ranidae</taxon>
        <taxon>Staurois</taxon>
    </lineage>
</organism>
<accession>A0ABN9G9Q0</accession>
<feature type="compositionally biased region" description="Basic residues" evidence="1">
    <location>
        <begin position="1"/>
        <end position="11"/>
    </location>
</feature>
<sequence length="63" mass="6890">MTKWKTSRRSVRRPESGTWQSGNRAMGEAVQGPMTHCGPSSSVTRRYGGPWQIWGLAAPMGGL</sequence>
<keyword evidence="3" id="KW-1185">Reference proteome</keyword>
<comment type="caution">
    <text evidence="2">The sequence shown here is derived from an EMBL/GenBank/DDBJ whole genome shotgun (WGS) entry which is preliminary data.</text>
</comment>
<evidence type="ECO:0000256" key="1">
    <source>
        <dbReference type="SAM" id="MobiDB-lite"/>
    </source>
</evidence>
<reference evidence="2" key="1">
    <citation type="submission" date="2023-05" db="EMBL/GenBank/DDBJ databases">
        <authorList>
            <person name="Stuckert A."/>
        </authorList>
    </citation>
    <scope>NUCLEOTIDE SEQUENCE</scope>
</reference>
<evidence type="ECO:0000313" key="3">
    <source>
        <dbReference type="Proteomes" id="UP001162483"/>
    </source>
</evidence>
<dbReference type="Proteomes" id="UP001162483">
    <property type="component" value="Unassembled WGS sequence"/>
</dbReference>
<evidence type="ECO:0000313" key="2">
    <source>
        <dbReference type="EMBL" id="CAI9606118.1"/>
    </source>
</evidence>
<dbReference type="EMBL" id="CATNWA010018234">
    <property type="protein sequence ID" value="CAI9606118.1"/>
    <property type="molecule type" value="Genomic_DNA"/>
</dbReference>
<feature type="region of interest" description="Disordered" evidence="1">
    <location>
        <begin position="1"/>
        <end position="34"/>
    </location>
</feature>
<proteinExistence type="predicted"/>
<protein>
    <submittedName>
        <fullName evidence="2">Uncharacterized protein</fullName>
    </submittedName>
</protein>
<name>A0ABN9G9Q0_9NEOB</name>